<comment type="pathway">
    <text evidence="4">Lipid metabolism.</text>
</comment>
<dbReference type="AlphaFoldDB" id="A0A445DD26"/>
<evidence type="ECO:0000313" key="13">
    <source>
        <dbReference type="EMBL" id="RYR61079.1"/>
    </source>
</evidence>
<dbReference type="PANTHER" id="PTHR31650:SF29">
    <property type="entry name" value="O-ACYLTRANSFERASE WSD1-LIKE PROTEIN"/>
    <property type="match status" value="1"/>
</dbReference>
<feature type="domain" description="O-acyltransferase WSD1-like N-terminal" evidence="11">
    <location>
        <begin position="90"/>
        <end position="164"/>
    </location>
</feature>
<dbReference type="GO" id="GO:0047196">
    <property type="term" value="F:long-chain-alcohol O-fatty-acyltransferase activity"/>
    <property type="evidence" value="ECO:0007669"/>
    <property type="project" value="UniProtKB-EC"/>
</dbReference>
<keyword evidence="14" id="KW-1185">Reference proteome</keyword>
<reference evidence="13 14" key="1">
    <citation type="submission" date="2019-01" db="EMBL/GenBank/DDBJ databases">
        <title>Sequencing of cultivated peanut Arachis hypogaea provides insights into genome evolution and oil improvement.</title>
        <authorList>
            <person name="Chen X."/>
        </authorList>
    </citation>
    <scope>NUCLEOTIDE SEQUENCE [LARGE SCALE GENOMIC DNA]</scope>
    <source>
        <strain evidence="14">cv. Fuhuasheng</strain>
        <tissue evidence="13">Leaves</tissue>
    </source>
</reference>
<dbReference type="InterPro" id="IPR009721">
    <property type="entry name" value="O-acyltransferase_WSD1_C"/>
</dbReference>
<evidence type="ECO:0000259" key="12">
    <source>
        <dbReference type="Pfam" id="PF06974"/>
    </source>
</evidence>
<dbReference type="GO" id="GO:0004144">
    <property type="term" value="F:diacylglycerol O-acyltransferase activity"/>
    <property type="evidence" value="ECO:0007669"/>
    <property type="project" value="UniProtKB-EC"/>
</dbReference>
<sequence length="457" mass="51968">MEDLREPVSPTGQFLESDFLSLCIIGVLEFQVPIHNLPIVSLVRDAFQSIPRFTSIMVVDEKGVKRWKKIEVKFEEHVIEPKFSDAISMEKQYGEYLSGIAMEKFPKNKPLWEAHIIKYPTKNAAGTLIFKFHHAIGDGYTIMGLLLSSLQRHDDPSLPLLFPSKSSSSSNNSNKLFLLKILPKLFSITFNSIVDFGWSVMKSTFLEDDETPIRSNVEGVEFLPTTISHISFSIHQIKEIKSKLGVTINDVITGIIFYGIRLYMQDTDYKSGKMKSTAMAIVNTRNVKDYHTVQDMLKTNAKGVWGNHISYMHVSVPTLQDYPISNPLQFVKKAHNSIKRKKNSFATILTEKLLRMEHKLKGSEEVSKNIHRTLRNSSLLISNMVGPMEQMALANHPIKDLFFTLCGLPQSLVVTILSYMGMLRVTLATEEGFIDERKLVWNLNKAFEEILHEAENV</sequence>
<proteinExistence type="inferred from homology"/>
<accession>A0A445DD26</accession>
<dbReference type="InterPro" id="IPR045034">
    <property type="entry name" value="O-acyltransferase_WSD1-like"/>
</dbReference>
<protein>
    <submittedName>
        <fullName evidence="13">Uncharacterized protein</fullName>
    </submittedName>
</protein>
<evidence type="ECO:0000256" key="9">
    <source>
        <dbReference type="ARBA" id="ARBA00047604"/>
    </source>
</evidence>
<evidence type="ECO:0000256" key="4">
    <source>
        <dbReference type="ARBA" id="ARBA00005189"/>
    </source>
</evidence>
<evidence type="ECO:0000256" key="3">
    <source>
        <dbReference type="ARBA" id="ARBA00004771"/>
    </source>
</evidence>
<comment type="subcellular location">
    <subcellularLocation>
        <location evidence="1">Cell membrane</location>
        <topology evidence="1">Single-pass membrane protein</topology>
    </subcellularLocation>
    <subcellularLocation>
        <location evidence="2">Endoplasmic reticulum membrane</location>
    </subcellularLocation>
</comment>
<comment type="pathway">
    <text evidence="3">Glycerolipid metabolism; triacylglycerol biosynthesis.</text>
</comment>
<dbReference type="STRING" id="3818.A0A445DD26"/>
<evidence type="ECO:0000256" key="2">
    <source>
        <dbReference type="ARBA" id="ARBA00004586"/>
    </source>
</evidence>
<feature type="domain" description="O-acyltransferase WSD1 C-terminal" evidence="12">
    <location>
        <begin position="305"/>
        <end position="450"/>
    </location>
</feature>
<dbReference type="Pfam" id="PF06974">
    <property type="entry name" value="WS_DGAT_C"/>
    <property type="match status" value="1"/>
</dbReference>
<comment type="similarity">
    <text evidence="8">In the N-terminal section; belongs to the long-chain O-acyltransferase family.</text>
</comment>
<organism evidence="13 14">
    <name type="scientific">Arachis hypogaea</name>
    <name type="common">Peanut</name>
    <dbReference type="NCBI Taxonomy" id="3818"/>
    <lineage>
        <taxon>Eukaryota</taxon>
        <taxon>Viridiplantae</taxon>
        <taxon>Streptophyta</taxon>
        <taxon>Embryophyta</taxon>
        <taxon>Tracheophyta</taxon>
        <taxon>Spermatophyta</taxon>
        <taxon>Magnoliopsida</taxon>
        <taxon>eudicotyledons</taxon>
        <taxon>Gunneridae</taxon>
        <taxon>Pentapetalae</taxon>
        <taxon>rosids</taxon>
        <taxon>fabids</taxon>
        <taxon>Fabales</taxon>
        <taxon>Fabaceae</taxon>
        <taxon>Papilionoideae</taxon>
        <taxon>50 kb inversion clade</taxon>
        <taxon>dalbergioids sensu lato</taxon>
        <taxon>Dalbergieae</taxon>
        <taxon>Pterocarpus clade</taxon>
        <taxon>Arachis</taxon>
    </lineage>
</organism>
<dbReference type="GO" id="GO:0005886">
    <property type="term" value="C:plasma membrane"/>
    <property type="evidence" value="ECO:0007669"/>
    <property type="project" value="UniProtKB-SubCell"/>
</dbReference>
<evidence type="ECO:0000259" key="11">
    <source>
        <dbReference type="Pfam" id="PF03007"/>
    </source>
</evidence>
<dbReference type="InterPro" id="IPR004255">
    <property type="entry name" value="O-acyltransferase_WSD1_N"/>
</dbReference>
<name>A0A445DD26_ARAHY</name>
<dbReference type="GO" id="GO:0005789">
    <property type="term" value="C:endoplasmic reticulum membrane"/>
    <property type="evidence" value="ECO:0007669"/>
    <property type="project" value="UniProtKB-SubCell"/>
</dbReference>
<comment type="catalytic activity">
    <reaction evidence="10">
        <text>an acyl-CoA + a 1,2-diacyl-sn-glycerol = a triacyl-sn-glycerol + CoA</text>
        <dbReference type="Rhea" id="RHEA:10868"/>
        <dbReference type="ChEBI" id="CHEBI:17815"/>
        <dbReference type="ChEBI" id="CHEBI:57287"/>
        <dbReference type="ChEBI" id="CHEBI:58342"/>
        <dbReference type="ChEBI" id="CHEBI:64615"/>
        <dbReference type="EC" id="2.3.1.20"/>
    </reaction>
</comment>
<evidence type="ECO:0000256" key="8">
    <source>
        <dbReference type="ARBA" id="ARBA00024360"/>
    </source>
</evidence>
<evidence type="ECO:0000256" key="1">
    <source>
        <dbReference type="ARBA" id="ARBA00004162"/>
    </source>
</evidence>
<evidence type="ECO:0000256" key="5">
    <source>
        <dbReference type="ARBA" id="ARBA00022679"/>
    </source>
</evidence>
<gene>
    <name evidence="13" type="ORF">Ahy_A04g018187</name>
</gene>
<keyword evidence="6" id="KW-0256">Endoplasmic reticulum</keyword>
<keyword evidence="5" id="KW-0808">Transferase</keyword>
<dbReference type="Pfam" id="PF03007">
    <property type="entry name" value="WS_DGAT_cat"/>
    <property type="match status" value="1"/>
</dbReference>
<dbReference type="Proteomes" id="UP000289738">
    <property type="component" value="Chromosome A04"/>
</dbReference>
<evidence type="ECO:0000313" key="14">
    <source>
        <dbReference type="Proteomes" id="UP000289738"/>
    </source>
</evidence>
<comment type="caution">
    <text evidence="13">The sequence shown here is derived from an EMBL/GenBank/DDBJ whole genome shotgun (WGS) entry which is preliminary data.</text>
</comment>
<dbReference type="UniPathway" id="UPA00282"/>
<evidence type="ECO:0000256" key="6">
    <source>
        <dbReference type="ARBA" id="ARBA00022824"/>
    </source>
</evidence>
<evidence type="ECO:0000256" key="7">
    <source>
        <dbReference type="ARBA" id="ARBA00023315"/>
    </source>
</evidence>
<dbReference type="EMBL" id="SDMP01000004">
    <property type="protein sequence ID" value="RYR61079.1"/>
    <property type="molecule type" value="Genomic_DNA"/>
</dbReference>
<dbReference type="GO" id="GO:0019432">
    <property type="term" value="P:triglyceride biosynthetic process"/>
    <property type="evidence" value="ECO:0007669"/>
    <property type="project" value="UniProtKB-UniPathway"/>
</dbReference>
<evidence type="ECO:0000256" key="10">
    <source>
        <dbReference type="ARBA" id="ARBA00048109"/>
    </source>
</evidence>
<comment type="catalytic activity">
    <reaction evidence="9">
        <text>a long chain fatty alcohol + a fatty acyl-CoA = a long-chain alcohol wax ester + CoA</text>
        <dbReference type="Rhea" id="RHEA:38443"/>
        <dbReference type="ChEBI" id="CHEBI:17135"/>
        <dbReference type="ChEBI" id="CHEBI:57287"/>
        <dbReference type="ChEBI" id="CHEBI:77636"/>
        <dbReference type="ChEBI" id="CHEBI:235323"/>
        <dbReference type="EC" id="2.3.1.75"/>
    </reaction>
</comment>
<keyword evidence="7" id="KW-0012">Acyltransferase</keyword>
<dbReference type="PANTHER" id="PTHR31650">
    <property type="entry name" value="O-ACYLTRANSFERASE (WSD1-LIKE) FAMILY PROTEIN"/>
    <property type="match status" value="1"/>
</dbReference>